<organism evidence="3 4">
    <name type="scientific">Geodermatophilus africanus</name>
    <dbReference type="NCBI Taxonomy" id="1137993"/>
    <lineage>
        <taxon>Bacteria</taxon>
        <taxon>Bacillati</taxon>
        <taxon>Actinomycetota</taxon>
        <taxon>Actinomycetes</taxon>
        <taxon>Geodermatophilales</taxon>
        <taxon>Geodermatophilaceae</taxon>
        <taxon>Geodermatophilus</taxon>
    </lineage>
</organism>
<sequence>MTVVEQEHPGPMTEPAEHATTEPIVRPGPHRWLWYALGGGLPQRHRGWVLFDTTTSTWWARHLTRMLVQMSLPIALILVFLPAPFGLRAAVAGGGIFLGLIYSLAYMPETTENRVVKAGYPAGTATAHRERAAHQRDLRDSERRRAANARRAARYRDRHGR</sequence>
<keyword evidence="2" id="KW-0472">Membrane</keyword>
<dbReference type="InterPro" id="IPR035197">
    <property type="entry name" value="DUF5313"/>
</dbReference>
<keyword evidence="2" id="KW-0812">Transmembrane</keyword>
<keyword evidence="2" id="KW-1133">Transmembrane helix</keyword>
<evidence type="ECO:0000256" key="1">
    <source>
        <dbReference type="SAM" id="MobiDB-lite"/>
    </source>
</evidence>
<dbReference type="EMBL" id="FNOT01000019">
    <property type="protein sequence ID" value="SDZ07514.1"/>
    <property type="molecule type" value="Genomic_DNA"/>
</dbReference>
<accession>A0A1H3Q1Y9</accession>
<dbReference type="AlphaFoldDB" id="A0A1H3Q1Y9"/>
<proteinExistence type="predicted"/>
<keyword evidence="4" id="KW-1185">Reference proteome</keyword>
<dbReference type="Proteomes" id="UP000198921">
    <property type="component" value="Unassembled WGS sequence"/>
</dbReference>
<feature type="transmembrane region" description="Helical" evidence="2">
    <location>
        <begin position="89"/>
        <end position="107"/>
    </location>
</feature>
<feature type="compositionally biased region" description="Basic and acidic residues" evidence="1">
    <location>
        <begin position="127"/>
        <end position="145"/>
    </location>
</feature>
<protein>
    <recommendedName>
        <fullName evidence="5">DUF5313 domain-containing protein</fullName>
    </recommendedName>
</protein>
<feature type="compositionally biased region" description="Basic residues" evidence="1">
    <location>
        <begin position="146"/>
        <end position="161"/>
    </location>
</feature>
<evidence type="ECO:0008006" key="5">
    <source>
        <dbReference type="Google" id="ProtNLM"/>
    </source>
</evidence>
<evidence type="ECO:0000313" key="4">
    <source>
        <dbReference type="Proteomes" id="UP000198921"/>
    </source>
</evidence>
<feature type="region of interest" description="Disordered" evidence="1">
    <location>
        <begin position="1"/>
        <end position="24"/>
    </location>
</feature>
<feature type="transmembrane region" description="Helical" evidence="2">
    <location>
        <begin position="66"/>
        <end position="83"/>
    </location>
</feature>
<evidence type="ECO:0000313" key="3">
    <source>
        <dbReference type="EMBL" id="SDZ07514.1"/>
    </source>
</evidence>
<gene>
    <name evidence="3" type="ORF">SAMN05660209_04582</name>
</gene>
<reference evidence="4" key="1">
    <citation type="submission" date="2016-10" db="EMBL/GenBank/DDBJ databases">
        <authorList>
            <person name="Varghese N."/>
            <person name="Submissions S."/>
        </authorList>
    </citation>
    <scope>NUCLEOTIDE SEQUENCE [LARGE SCALE GENOMIC DNA]</scope>
    <source>
        <strain evidence="4">DSM 45422</strain>
    </source>
</reference>
<evidence type="ECO:0000256" key="2">
    <source>
        <dbReference type="SAM" id="Phobius"/>
    </source>
</evidence>
<feature type="region of interest" description="Disordered" evidence="1">
    <location>
        <begin position="126"/>
        <end position="161"/>
    </location>
</feature>
<dbReference type="STRING" id="1137993.SAMN05660209_04582"/>
<dbReference type="Pfam" id="PF17240">
    <property type="entry name" value="DUF5313"/>
    <property type="match status" value="1"/>
</dbReference>
<name>A0A1H3Q1Y9_9ACTN</name>